<gene>
    <name evidence="1" type="ORF">GOB81_09795</name>
</gene>
<evidence type="ECO:0000313" key="1">
    <source>
        <dbReference type="EMBL" id="NHN88923.1"/>
    </source>
</evidence>
<evidence type="ECO:0008006" key="3">
    <source>
        <dbReference type="Google" id="ProtNLM"/>
    </source>
</evidence>
<accession>A0ABX0K3M0</accession>
<reference evidence="1 2" key="1">
    <citation type="journal article" date="2020" name="Int. J. Syst. Evol. Microbiol.">
        <title>Novel acetic acid bacteria from cider fermentations: Acetobacter conturbans sp. nov. and Acetobacter fallax sp. nov.</title>
        <authorList>
            <person name="Sombolestani A.S."/>
            <person name="Cleenwerck I."/>
            <person name="Cnockaert M."/>
            <person name="Borremans W."/>
            <person name="Wieme A.D."/>
            <person name="De Vuyst L."/>
            <person name="Vandamme P."/>
        </authorList>
    </citation>
    <scope>NUCLEOTIDE SEQUENCE [LARGE SCALE GENOMIC DNA]</scope>
    <source>
        <strain evidence="1 2">LMG 1627</strain>
    </source>
</reference>
<comment type="caution">
    <text evidence="1">The sequence shown here is derived from an EMBL/GenBank/DDBJ whole genome shotgun (WGS) entry which is preliminary data.</text>
</comment>
<dbReference type="EMBL" id="WOSY01000008">
    <property type="protein sequence ID" value="NHN88923.1"/>
    <property type="molecule type" value="Genomic_DNA"/>
</dbReference>
<name>A0ABX0K3M0_9PROT</name>
<dbReference type="Proteomes" id="UP000631653">
    <property type="component" value="Unassembled WGS sequence"/>
</dbReference>
<organism evidence="1 2">
    <name type="scientific">Acetobacter conturbans</name>
    <dbReference type="NCBI Taxonomy" id="1737472"/>
    <lineage>
        <taxon>Bacteria</taxon>
        <taxon>Pseudomonadati</taxon>
        <taxon>Pseudomonadota</taxon>
        <taxon>Alphaproteobacteria</taxon>
        <taxon>Acetobacterales</taxon>
        <taxon>Acetobacteraceae</taxon>
        <taxon>Acetobacter</taxon>
    </lineage>
</organism>
<proteinExistence type="predicted"/>
<protein>
    <recommendedName>
        <fullName evidence="3">Transposase</fullName>
    </recommendedName>
</protein>
<sequence>MIACSAPPWITGSAGTATPLALEPILLKQNLITTETNRKYAADITYLWMSKV</sequence>
<keyword evidence="2" id="KW-1185">Reference proteome</keyword>
<evidence type="ECO:0000313" key="2">
    <source>
        <dbReference type="Proteomes" id="UP000631653"/>
    </source>
</evidence>